<dbReference type="GO" id="GO:0012505">
    <property type="term" value="C:endomembrane system"/>
    <property type="evidence" value="ECO:0007669"/>
    <property type="project" value="UniProtKB-SubCell"/>
</dbReference>
<feature type="domain" description="NADH-Ubiquinone oxidoreductase (complex I) chain 5 N-terminal" evidence="10">
    <location>
        <begin position="67"/>
        <end position="107"/>
    </location>
</feature>
<feature type="transmembrane region" description="Helical" evidence="7">
    <location>
        <begin position="446"/>
        <end position="465"/>
    </location>
</feature>
<evidence type="ECO:0000259" key="10">
    <source>
        <dbReference type="Pfam" id="PF00662"/>
    </source>
</evidence>
<feature type="transmembrane region" description="Helical" evidence="7">
    <location>
        <begin position="355"/>
        <end position="377"/>
    </location>
</feature>
<evidence type="ECO:0000313" key="11">
    <source>
        <dbReference type="EMBL" id="QUD90612.1"/>
    </source>
</evidence>
<evidence type="ECO:0000256" key="4">
    <source>
        <dbReference type="ARBA" id="ARBA00022692"/>
    </source>
</evidence>
<dbReference type="GO" id="GO:0008137">
    <property type="term" value="F:NADH dehydrogenase (ubiquinone) activity"/>
    <property type="evidence" value="ECO:0007669"/>
    <property type="project" value="InterPro"/>
</dbReference>
<dbReference type="Proteomes" id="UP000676409">
    <property type="component" value="Chromosome"/>
</dbReference>
<dbReference type="InterPro" id="IPR001750">
    <property type="entry name" value="ND/Mrp_TM"/>
</dbReference>
<dbReference type="GO" id="GO:0042773">
    <property type="term" value="P:ATP synthesis coupled electron transport"/>
    <property type="evidence" value="ECO:0007669"/>
    <property type="project" value="InterPro"/>
</dbReference>
<dbReference type="Pfam" id="PF00361">
    <property type="entry name" value="Proton_antipo_M"/>
    <property type="match status" value="1"/>
</dbReference>
<dbReference type="GO" id="GO:0015990">
    <property type="term" value="P:electron transport coupled proton transport"/>
    <property type="evidence" value="ECO:0007669"/>
    <property type="project" value="TreeGrafter"/>
</dbReference>
<comment type="function">
    <text evidence="7">Part of an energy-coupled inorganic carbon pump.</text>
</comment>
<keyword evidence="6 7" id="KW-0472">Membrane</keyword>
<dbReference type="EMBL" id="CP073078">
    <property type="protein sequence ID" value="QUD90612.1"/>
    <property type="molecule type" value="Genomic_DNA"/>
</dbReference>
<keyword evidence="4 7" id="KW-0812">Transmembrane</keyword>
<dbReference type="KEGG" id="caul:KCG34_12430"/>
<comment type="subcellular location">
    <subcellularLocation>
        <location evidence="7">Cell membrane</location>
        <topology evidence="7">Multi-pass membrane protein</topology>
    </subcellularLocation>
    <subcellularLocation>
        <location evidence="1">Endomembrane system</location>
        <topology evidence="1">Multi-pass membrane protein</topology>
    </subcellularLocation>
    <subcellularLocation>
        <location evidence="8">Membrane</location>
        <topology evidence="8">Multi-pass membrane protein</topology>
    </subcellularLocation>
</comment>
<protein>
    <recommendedName>
        <fullName evidence="7">Probable inorganic carbon transporter subunit DabB</fullName>
    </recommendedName>
</protein>
<reference evidence="11" key="1">
    <citation type="submission" date="2021-04" db="EMBL/GenBank/DDBJ databases">
        <title>The complete genome sequence of Caulobacter sp. S6.</title>
        <authorList>
            <person name="Tang Y."/>
            <person name="Ouyang W."/>
            <person name="Liu Q."/>
            <person name="Huang B."/>
            <person name="Guo Z."/>
            <person name="Lei P."/>
        </authorList>
    </citation>
    <scope>NUCLEOTIDE SEQUENCE</scope>
    <source>
        <strain evidence="11">S6</strain>
    </source>
</reference>
<dbReference type="PANTHER" id="PTHR42829">
    <property type="entry name" value="NADH-UBIQUINONE OXIDOREDUCTASE CHAIN 5"/>
    <property type="match status" value="1"/>
</dbReference>
<feature type="transmembrane region" description="Helical" evidence="7">
    <location>
        <begin position="167"/>
        <end position="183"/>
    </location>
</feature>
<feature type="transmembrane region" description="Helical" evidence="7">
    <location>
        <begin position="408"/>
        <end position="434"/>
    </location>
</feature>
<feature type="transmembrane region" description="Helical" evidence="7">
    <location>
        <begin position="68"/>
        <end position="93"/>
    </location>
</feature>
<evidence type="ECO:0000256" key="6">
    <source>
        <dbReference type="ARBA" id="ARBA00023136"/>
    </source>
</evidence>
<dbReference type="PANTHER" id="PTHR42829:SF1">
    <property type="entry name" value="INORGANIC CARBON TRANSPORTER SUBUNIT DABB-RELATED"/>
    <property type="match status" value="1"/>
</dbReference>
<feature type="domain" description="NADH:quinone oxidoreductase/Mrp antiporter transmembrane" evidence="9">
    <location>
        <begin position="124"/>
        <end position="351"/>
    </location>
</feature>
<comment type="subunit">
    <text evidence="7">Forms a complex with DabA.</text>
</comment>
<dbReference type="InterPro" id="IPR046396">
    <property type="entry name" value="Transporter_DabB"/>
</dbReference>
<dbReference type="Pfam" id="PF00662">
    <property type="entry name" value="Proton_antipo_N"/>
    <property type="match status" value="1"/>
</dbReference>
<evidence type="ECO:0000256" key="5">
    <source>
        <dbReference type="ARBA" id="ARBA00022989"/>
    </source>
</evidence>
<dbReference type="RefSeq" id="WP_211940659.1">
    <property type="nucleotide sequence ID" value="NZ_CP073078.1"/>
</dbReference>
<feature type="transmembrane region" description="Helical" evidence="7">
    <location>
        <begin position="239"/>
        <end position="260"/>
    </location>
</feature>
<dbReference type="PRINTS" id="PR01434">
    <property type="entry name" value="NADHDHGNASE5"/>
</dbReference>
<gene>
    <name evidence="7" type="primary">dabB</name>
    <name evidence="11" type="ORF">KCG34_12430</name>
</gene>
<evidence type="ECO:0000313" key="12">
    <source>
        <dbReference type="Proteomes" id="UP000676409"/>
    </source>
</evidence>
<feature type="transmembrane region" description="Helical" evidence="7">
    <location>
        <begin position="266"/>
        <end position="287"/>
    </location>
</feature>
<dbReference type="GO" id="GO:0003954">
    <property type="term" value="F:NADH dehydrogenase activity"/>
    <property type="evidence" value="ECO:0007669"/>
    <property type="project" value="TreeGrafter"/>
</dbReference>
<comment type="similarity">
    <text evidence="7">Belongs to the inorganic carbon transporter (TC 9.A.2) DabB family.</text>
</comment>
<sequence length="517" mass="52815">MTWIPWLAALAPLTYLLISLAPEGAFPIRKASLAAGWLSLVLAGAGLAGALAFGAASTPTFGAAGLGAAVRVDALSALLASLIGFIGLIVVAYSGNYLAGDGGQERFIRQLCLTLGLLQGLVLSGNLMQLVVCWIAASLCVNRLLLFRAERRTAVLAARKRFLVSRLADVSLIGAAALLWHAAGSGDLGPILAAAKQGDVPDWGFAGALLALAAIFSSAQLPFHGWILEVMETPTPVSALLHAGVVNAGGFLVLRFGVVMAAHPGVMLMLTAVGAVSAVFGSLVMLTQTSVKVALAYSTIAQMGFMLLECGLGAFSAALLHILAHAFYKAHAFLSAGGAALADKKSALAARPAPAAAILAVPAVVALAALVMTGLGVGPTQRPGAFVLSAVLLLGLARVWMQRRGRQAIVAAVASSLVVVPAYLAGQAIFARLIGDLGAPIGAPSWISVTAALGVVALMTGLVCMQLRLPGQSASPAWSRAYALVSNGFYLNTIANRWVLRLWPASPSNSTQPGAAT</sequence>
<name>A0A975G4X9_9CAUL</name>
<proteinExistence type="inferred from homology"/>
<evidence type="ECO:0000256" key="8">
    <source>
        <dbReference type="RuleBase" id="RU000320"/>
    </source>
</evidence>
<evidence type="ECO:0000256" key="2">
    <source>
        <dbReference type="ARBA" id="ARBA00022448"/>
    </source>
</evidence>
<evidence type="ECO:0000256" key="7">
    <source>
        <dbReference type="HAMAP-Rule" id="MF_00862"/>
    </source>
</evidence>
<evidence type="ECO:0000256" key="3">
    <source>
        <dbReference type="ARBA" id="ARBA00022475"/>
    </source>
</evidence>
<feature type="transmembrane region" description="Helical" evidence="7">
    <location>
        <begin position="203"/>
        <end position="227"/>
    </location>
</feature>
<dbReference type="InterPro" id="IPR003945">
    <property type="entry name" value="NU5C-like"/>
</dbReference>
<keyword evidence="3 7" id="KW-1003">Cell membrane</keyword>
<feature type="transmembrane region" description="Helical" evidence="7">
    <location>
        <begin position="383"/>
        <end position="401"/>
    </location>
</feature>
<keyword evidence="12" id="KW-1185">Reference proteome</keyword>
<feature type="transmembrane region" description="Helical" evidence="7">
    <location>
        <begin position="326"/>
        <end position="343"/>
    </location>
</feature>
<dbReference type="HAMAP" id="MF_00862">
    <property type="entry name" value="DabB"/>
    <property type="match status" value="1"/>
</dbReference>
<keyword evidence="5 7" id="KW-1133">Transmembrane helix</keyword>
<feature type="transmembrane region" description="Helical" evidence="7">
    <location>
        <begin position="294"/>
        <end position="320"/>
    </location>
</feature>
<dbReference type="GO" id="GO:0005886">
    <property type="term" value="C:plasma membrane"/>
    <property type="evidence" value="ECO:0007669"/>
    <property type="project" value="UniProtKB-SubCell"/>
</dbReference>
<feature type="transmembrane region" description="Helical" evidence="7">
    <location>
        <begin position="35"/>
        <end position="56"/>
    </location>
</feature>
<evidence type="ECO:0000256" key="1">
    <source>
        <dbReference type="ARBA" id="ARBA00004127"/>
    </source>
</evidence>
<evidence type="ECO:0000259" key="9">
    <source>
        <dbReference type="Pfam" id="PF00361"/>
    </source>
</evidence>
<dbReference type="AlphaFoldDB" id="A0A975G4X9"/>
<keyword evidence="2 7" id="KW-0813">Transport</keyword>
<organism evidence="11 12">
    <name type="scientific">Phenylobacterium montanum</name>
    <dbReference type="NCBI Taxonomy" id="2823693"/>
    <lineage>
        <taxon>Bacteria</taxon>
        <taxon>Pseudomonadati</taxon>
        <taxon>Pseudomonadota</taxon>
        <taxon>Alphaproteobacteria</taxon>
        <taxon>Caulobacterales</taxon>
        <taxon>Caulobacteraceae</taxon>
        <taxon>Phenylobacterium</taxon>
    </lineage>
</organism>
<dbReference type="InterPro" id="IPR001516">
    <property type="entry name" value="Proton_antipo_N"/>
</dbReference>
<accession>A0A975G4X9</accession>